<evidence type="ECO:0000256" key="1">
    <source>
        <dbReference type="ARBA" id="ARBA00023268"/>
    </source>
</evidence>
<dbReference type="InterPro" id="IPR043502">
    <property type="entry name" value="DNA/RNA_pol_sf"/>
</dbReference>
<organism evidence="3 4">
    <name type="scientific">Phytophthora palmivora</name>
    <dbReference type="NCBI Taxonomy" id="4796"/>
    <lineage>
        <taxon>Eukaryota</taxon>
        <taxon>Sar</taxon>
        <taxon>Stramenopiles</taxon>
        <taxon>Oomycota</taxon>
        <taxon>Peronosporomycetes</taxon>
        <taxon>Peronosporales</taxon>
        <taxon>Peronosporaceae</taxon>
        <taxon>Phytophthora</taxon>
    </lineage>
</organism>
<dbReference type="SUPFAM" id="SSF56672">
    <property type="entry name" value="DNA/RNA polymerases"/>
    <property type="match status" value="2"/>
</dbReference>
<dbReference type="InterPro" id="IPR050951">
    <property type="entry name" value="Retrovirus_Pol_polyprotein"/>
</dbReference>
<dbReference type="Gene3D" id="3.30.70.270">
    <property type="match status" value="2"/>
</dbReference>
<dbReference type="Gene3D" id="3.10.10.10">
    <property type="entry name" value="HIV Type 1 Reverse Transcriptase, subunit A, domain 1"/>
    <property type="match status" value="2"/>
</dbReference>
<dbReference type="Pfam" id="PF17919">
    <property type="entry name" value="RT_RNaseH_2"/>
    <property type="match status" value="1"/>
</dbReference>
<dbReference type="SUPFAM" id="SSF53098">
    <property type="entry name" value="Ribonuclease H-like"/>
    <property type="match status" value="1"/>
</dbReference>
<proteinExistence type="predicted"/>
<dbReference type="GO" id="GO:0003824">
    <property type="term" value="F:catalytic activity"/>
    <property type="evidence" value="ECO:0007669"/>
    <property type="project" value="UniProtKB-KW"/>
</dbReference>
<evidence type="ECO:0000313" key="3">
    <source>
        <dbReference type="EMBL" id="POM62885.1"/>
    </source>
</evidence>
<dbReference type="InterPro" id="IPR000477">
    <property type="entry name" value="RT_dom"/>
</dbReference>
<evidence type="ECO:0000313" key="4">
    <source>
        <dbReference type="Proteomes" id="UP000237271"/>
    </source>
</evidence>
<dbReference type="InterPro" id="IPR036397">
    <property type="entry name" value="RNaseH_sf"/>
</dbReference>
<dbReference type="GO" id="GO:0003676">
    <property type="term" value="F:nucleic acid binding"/>
    <property type="evidence" value="ECO:0007669"/>
    <property type="project" value="InterPro"/>
</dbReference>
<dbReference type="InterPro" id="IPR056924">
    <property type="entry name" value="SH3_Tf2-1"/>
</dbReference>
<dbReference type="FunFam" id="3.30.70.270:FF:000020">
    <property type="entry name" value="Transposon Tf2-6 polyprotein-like Protein"/>
    <property type="match status" value="1"/>
</dbReference>
<reference evidence="3 4" key="1">
    <citation type="journal article" date="2017" name="Genome Biol. Evol.">
        <title>Phytophthora megakarya and P. palmivora, closely related causal agents of cacao black pod rot, underwent increases in genome sizes and gene numbers by different mechanisms.</title>
        <authorList>
            <person name="Ali S.S."/>
            <person name="Shao J."/>
            <person name="Lary D.J."/>
            <person name="Kronmiller B."/>
            <person name="Shen D."/>
            <person name="Strem M.D."/>
            <person name="Amoako-Attah I."/>
            <person name="Akrofi A.Y."/>
            <person name="Begoude B.A."/>
            <person name="Ten Hoopen G.M."/>
            <person name="Coulibaly K."/>
            <person name="Kebe B.I."/>
            <person name="Melnick R.L."/>
            <person name="Guiltinan M.J."/>
            <person name="Tyler B.M."/>
            <person name="Meinhardt L.W."/>
            <person name="Bailey B.A."/>
        </authorList>
    </citation>
    <scope>NUCLEOTIDE SEQUENCE [LARGE SCALE GENOMIC DNA]</scope>
    <source>
        <strain evidence="4">sbr112.9</strain>
    </source>
</reference>
<keyword evidence="1" id="KW-0511">Multifunctional enzyme</keyword>
<dbReference type="Gene3D" id="3.30.420.10">
    <property type="entry name" value="Ribonuclease H-like superfamily/Ribonuclease H"/>
    <property type="match status" value="1"/>
</dbReference>
<feature type="domain" description="Integrase catalytic" evidence="2">
    <location>
        <begin position="468"/>
        <end position="629"/>
    </location>
</feature>
<dbReference type="PANTHER" id="PTHR37984">
    <property type="entry name" value="PROTEIN CBG26694"/>
    <property type="match status" value="1"/>
</dbReference>
<evidence type="ECO:0000259" key="2">
    <source>
        <dbReference type="PROSITE" id="PS50994"/>
    </source>
</evidence>
<gene>
    <name evidence="3" type="ORF">PHPALM_27900</name>
</gene>
<dbReference type="GO" id="GO:0015074">
    <property type="term" value="P:DNA integration"/>
    <property type="evidence" value="ECO:0007669"/>
    <property type="project" value="InterPro"/>
</dbReference>
<dbReference type="PROSITE" id="PS50994">
    <property type="entry name" value="INTEGRASE"/>
    <property type="match status" value="1"/>
</dbReference>
<name>A0A2P4XBH6_9STRA</name>
<dbReference type="InterPro" id="IPR012337">
    <property type="entry name" value="RNaseH-like_sf"/>
</dbReference>
<dbReference type="Pfam" id="PF00078">
    <property type="entry name" value="RVT_1"/>
    <property type="match status" value="1"/>
</dbReference>
<dbReference type="InterPro" id="IPR043128">
    <property type="entry name" value="Rev_trsase/Diguanyl_cyclase"/>
</dbReference>
<dbReference type="AlphaFoldDB" id="A0A2P4XBH6"/>
<dbReference type="InterPro" id="IPR001584">
    <property type="entry name" value="Integrase_cat-core"/>
</dbReference>
<protein>
    <submittedName>
        <fullName evidence="3">Retrotransposon Polyprotein</fullName>
    </submittedName>
</protein>
<dbReference type="PANTHER" id="PTHR37984:SF5">
    <property type="entry name" value="PROTEIN NYNRIN-LIKE"/>
    <property type="match status" value="1"/>
</dbReference>
<dbReference type="EMBL" id="NCKW01015484">
    <property type="protein sequence ID" value="POM62885.1"/>
    <property type="molecule type" value="Genomic_DNA"/>
</dbReference>
<dbReference type="InterPro" id="IPR041577">
    <property type="entry name" value="RT_RNaseH_2"/>
</dbReference>
<dbReference type="Pfam" id="PF24626">
    <property type="entry name" value="SH3_Tf2-1"/>
    <property type="match status" value="1"/>
</dbReference>
<accession>A0A2P4XBH6</accession>
<dbReference type="CDD" id="cd01647">
    <property type="entry name" value="RT_LTR"/>
    <property type="match status" value="1"/>
</dbReference>
<comment type="caution">
    <text evidence="3">The sequence shown here is derived from an EMBL/GenBank/DDBJ whole genome shotgun (WGS) entry which is preliminary data.</text>
</comment>
<dbReference type="OrthoDB" id="102286at2759"/>
<dbReference type="Proteomes" id="UP000237271">
    <property type="component" value="Unassembled WGS sequence"/>
</dbReference>
<sequence>MTRKEDVFNSMVGTYYSSCMDLMSAYYQVRMKLDHVKYTAFQVPSRLYEYLVLPMGVSNAPATMHKLTSTLPKDLPHTRSFYDDIHVFTKLKDINEQLRALCDVLEILKKNKLYVKLSKCVFCAEEIPCLGDFIGPNEVRIDPDKVQTIRDWPVPRTQEQFQSFLGLSGNVQRFCERYAELTAPLFTLLKIKNQRKSKITLNAAQLKNFKDFKRRLSDTPVLHLPDFTQQIYMRTDASQYGDFFQIVNGTERSVAYISLKMKPAEFKYPTQQQELLAIVNAPPRDHLYIQKSLEGISEQKMANRHHLTEYQPIFTYLPGTKNSKNSIADALNRSPDMEPETKEFYDLLVLSYNETSYQLRIAEIRSSSDIIKAVVAGYTKDKVIREIRHAIQKREEPIGTRGLTAKQYKPYIEEKMILYQGLTNEKPRIVVPNAIALKHRIIAEVQDSNYGGHSNTDRTSHTRGLMEPLQLPDERWGSISMDFITDLPRGGHNSIWVVVDRLTKHSHFIATTKTVSAPEVAIPFIDNIWRLHGMPQNIISDRGTKFISGFWSQVFENVGTKLKMAVAYRAQGDGQTERINRTPEAYLRFFVSPLQDYWDVHLANAEFAINSSVNPSIKMSPFEAELGYVPRKPLTTLGPKWIGPYLVVRKVHKHAYELNLPSGLKLQSVFNTGSLKPNVGQLVIDNRKRKGTPDGTDHAGNIGLEAGNVVPQTVKAVEEDAESASCVGNILPRKVKETEKRNESATCISSVGNRVLRGIKRTSTRAKVSLNTSHVDNQVSHSKSETTPARPVQEQCHVFDGMSGRQVKAGAIHLEALTEVSELLNLVEASINDSLVELKAEYIVETVLLKPETSPEELIYSSGFTKPCATRLGSEILKNPKYLVHPVGKEFSVVYGTRSASCLAQSVVSRGIDLYLASDAFFAEKANLGMVRESKSPHSTPTFCVRKPNGKWHLVHAYNKLKIATVPAQTPIPRKGVLLNGMSSCTLYISGRRVLPDPDVRE</sequence>
<keyword evidence="4" id="KW-1185">Reference proteome</keyword>